<dbReference type="SUPFAM" id="SSF51261">
    <property type="entry name" value="Duplicated hybrid motif"/>
    <property type="match status" value="1"/>
</dbReference>
<sequence length="633" mass="65744">FGESRGGHLHSGIDLSTGGVTGVPVRALAAGSVVRLRAGAFGYGRALYFDVGGGTLIVYGHLQRFAPALEGFLRGAQEAAGEYEADLSIEPGRFVHAAGDTLAWSGDTGSGPAHLHLEVRRGGLPVNPLIAGLRAPDGAPPSLPALVWRALDSSGWVDGGSSATRAAPGDGGAPCAPPVRVHGLVGLECLAVDANGATDARLTPLRIGLYLDGELIFERRFHAFPFGLAGEVRRIYGPEAAGEGPFRQRLYRWPPGARPDVGDTGAGTGWIDAGALSPGRHEVRIEASDAAGRTAELRGEIEPALPDPPRPPLRPGAARAAPLRASAWVEEMLVLFELEAPEPLPEAPQAELLLAEGGALPLEPRGAGPNGGWLFAATVGDFDGLCSRLRVALPQAGDAETLALPALLGVSGRDPRASGVPPARVGSLTLSATPATFPGAAAVLVRLSTAPADTASELQAISPLVTLEPEWAPLAAPLGVFLGPDSAAVAVGWEGPWALYRRRAGGGWGLAGRECVPAGWGAEVSALGSYALMLDCRAPRIVRPSPADGAWSAARPETLRVVLEEEGAGVDVLGSDIVLDGVLLLAAYDVDRGELWAEVPARLAPGEHRWEVRAVDRAGQTARREMRFTWTPR</sequence>
<feature type="non-terminal residue" evidence="1">
    <location>
        <position position="1"/>
    </location>
</feature>
<dbReference type="GO" id="GO:0004222">
    <property type="term" value="F:metalloendopeptidase activity"/>
    <property type="evidence" value="ECO:0007669"/>
    <property type="project" value="TreeGrafter"/>
</dbReference>
<dbReference type="Proteomes" id="UP000748308">
    <property type="component" value="Unassembled WGS sequence"/>
</dbReference>
<protein>
    <submittedName>
        <fullName evidence="1">M23 family metallopeptidase</fullName>
    </submittedName>
</protein>
<dbReference type="AlphaFoldDB" id="A0A938BS10"/>
<accession>A0A938BS10</accession>
<dbReference type="EMBL" id="VGIY01000528">
    <property type="protein sequence ID" value="MBM3318885.1"/>
    <property type="molecule type" value="Genomic_DNA"/>
</dbReference>
<dbReference type="Gene3D" id="2.70.70.10">
    <property type="entry name" value="Glucose Permease (Domain IIA)"/>
    <property type="match status" value="1"/>
</dbReference>
<dbReference type="CDD" id="cd12797">
    <property type="entry name" value="M23_peptidase"/>
    <property type="match status" value="1"/>
</dbReference>
<dbReference type="InterPro" id="IPR011055">
    <property type="entry name" value="Dup_hybrid_motif"/>
</dbReference>
<gene>
    <name evidence="1" type="ORF">FJY75_13640</name>
</gene>
<evidence type="ECO:0000313" key="2">
    <source>
        <dbReference type="Proteomes" id="UP000748308"/>
    </source>
</evidence>
<reference evidence="1" key="1">
    <citation type="submission" date="2019-03" db="EMBL/GenBank/DDBJ databases">
        <title>Lake Tanganyika Metagenome-Assembled Genomes (MAGs).</title>
        <authorList>
            <person name="Tran P."/>
        </authorList>
    </citation>
    <scope>NUCLEOTIDE SEQUENCE</scope>
    <source>
        <strain evidence="1">M_DeepCast_400m_m2_100</strain>
    </source>
</reference>
<organism evidence="1 2">
    <name type="scientific">Eiseniibacteriota bacterium</name>
    <dbReference type="NCBI Taxonomy" id="2212470"/>
    <lineage>
        <taxon>Bacteria</taxon>
        <taxon>Candidatus Eiseniibacteriota</taxon>
    </lineage>
</organism>
<dbReference type="PANTHER" id="PTHR21666:SF270">
    <property type="entry name" value="MUREIN HYDROLASE ACTIVATOR ENVC"/>
    <property type="match status" value="1"/>
</dbReference>
<name>A0A938BS10_UNCEI</name>
<dbReference type="PANTHER" id="PTHR21666">
    <property type="entry name" value="PEPTIDASE-RELATED"/>
    <property type="match status" value="1"/>
</dbReference>
<evidence type="ECO:0000313" key="1">
    <source>
        <dbReference type="EMBL" id="MBM3318885.1"/>
    </source>
</evidence>
<comment type="caution">
    <text evidence="1">The sequence shown here is derived from an EMBL/GenBank/DDBJ whole genome shotgun (WGS) entry which is preliminary data.</text>
</comment>
<proteinExistence type="predicted"/>
<dbReference type="InterPro" id="IPR050570">
    <property type="entry name" value="Cell_wall_metabolism_enzyme"/>
</dbReference>